<dbReference type="RefSeq" id="WP_366490089.1">
    <property type="nucleotide sequence ID" value="NZ_JACBZT010000001.1"/>
</dbReference>
<dbReference type="EC" id="3.1.3.-" evidence="2"/>
<dbReference type="Gene3D" id="3.40.50.1240">
    <property type="entry name" value="Phosphoglycerate mutase-like"/>
    <property type="match status" value="1"/>
</dbReference>
<gene>
    <name evidence="2" type="ORF">GGQ55_004658</name>
</gene>
<sequence>MAALLLIRHAQAGTAPLDVDRPLTGHGTEQARAIGAWLAERGLVPDRVVVSPARRAVQTWAAAAEGLGSAEPVIDPRIYDNTFDAVLAAIRETPEEVRCLAVVGHNPSIGGLASELAPGVDGFPAGGVAVFELTGTVAALAPGAATLRDVHLPGR</sequence>
<dbReference type="EMBL" id="JACBZT010000001">
    <property type="protein sequence ID" value="NYJ08380.1"/>
    <property type="molecule type" value="Genomic_DNA"/>
</dbReference>
<proteinExistence type="predicted"/>
<keyword evidence="3" id="KW-1185">Reference proteome</keyword>
<organism evidence="2 3">
    <name type="scientific">Petropleomorpha daqingensis</name>
    <dbReference type="NCBI Taxonomy" id="2026353"/>
    <lineage>
        <taxon>Bacteria</taxon>
        <taxon>Bacillati</taxon>
        <taxon>Actinomycetota</taxon>
        <taxon>Actinomycetes</taxon>
        <taxon>Geodermatophilales</taxon>
        <taxon>Geodermatophilaceae</taxon>
        <taxon>Petropleomorpha</taxon>
    </lineage>
</organism>
<dbReference type="SUPFAM" id="SSF53254">
    <property type="entry name" value="Phosphoglycerate mutase-like"/>
    <property type="match status" value="1"/>
</dbReference>
<dbReference type="PANTHER" id="PTHR20935:SF1">
    <property type="entry name" value="SLL1549 PROTEIN"/>
    <property type="match status" value="1"/>
</dbReference>
<dbReference type="Proteomes" id="UP000541969">
    <property type="component" value="Unassembled WGS sequence"/>
</dbReference>
<dbReference type="GO" id="GO:0016787">
    <property type="term" value="F:hydrolase activity"/>
    <property type="evidence" value="ECO:0007669"/>
    <property type="project" value="UniProtKB-KW"/>
</dbReference>
<evidence type="ECO:0000313" key="3">
    <source>
        <dbReference type="Proteomes" id="UP000541969"/>
    </source>
</evidence>
<dbReference type="SMART" id="SM00855">
    <property type="entry name" value="PGAM"/>
    <property type="match status" value="1"/>
</dbReference>
<evidence type="ECO:0000256" key="1">
    <source>
        <dbReference type="ARBA" id="ARBA00022801"/>
    </source>
</evidence>
<dbReference type="CDD" id="cd07067">
    <property type="entry name" value="HP_PGM_like"/>
    <property type="match status" value="1"/>
</dbReference>
<accession>A0A853CKU0</accession>
<comment type="caution">
    <text evidence="2">The sequence shown here is derived from an EMBL/GenBank/DDBJ whole genome shotgun (WGS) entry which is preliminary data.</text>
</comment>
<reference evidence="2 3" key="1">
    <citation type="submission" date="2020-07" db="EMBL/GenBank/DDBJ databases">
        <title>Sequencing the genomes of 1000 actinobacteria strains.</title>
        <authorList>
            <person name="Klenk H.-P."/>
        </authorList>
    </citation>
    <scope>NUCLEOTIDE SEQUENCE [LARGE SCALE GENOMIC DNA]</scope>
    <source>
        <strain evidence="2 3">DSM 104001</strain>
    </source>
</reference>
<dbReference type="PANTHER" id="PTHR20935">
    <property type="entry name" value="PHOSPHOGLYCERATE MUTASE-RELATED"/>
    <property type="match status" value="1"/>
</dbReference>
<dbReference type="Pfam" id="PF00300">
    <property type="entry name" value="His_Phos_1"/>
    <property type="match status" value="1"/>
</dbReference>
<dbReference type="InterPro" id="IPR029033">
    <property type="entry name" value="His_PPase_superfam"/>
</dbReference>
<name>A0A853CKU0_9ACTN</name>
<protein>
    <submittedName>
        <fullName evidence="2">Phosphohistidine phosphatase</fullName>
        <ecNumber evidence="2">3.1.3.-</ecNumber>
    </submittedName>
</protein>
<evidence type="ECO:0000313" key="2">
    <source>
        <dbReference type="EMBL" id="NYJ08380.1"/>
    </source>
</evidence>
<dbReference type="InterPro" id="IPR051021">
    <property type="entry name" value="Mito_Ser/Thr_phosphatase"/>
</dbReference>
<keyword evidence="1 2" id="KW-0378">Hydrolase</keyword>
<dbReference type="InterPro" id="IPR013078">
    <property type="entry name" value="His_Pase_superF_clade-1"/>
</dbReference>
<dbReference type="AlphaFoldDB" id="A0A853CKU0"/>